<dbReference type="Proteomes" id="UP001144673">
    <property type="component" value="Unassembled WGS sequence"/>
</dbReference>
<dbReference type="GeneID" id="80895524"/>
<dbReference type="RefSeq" id="XP_056057464.1">
    <property type="nucleotide sequence ID" value="XM_056197547.1"/>
</dbReference>
<accession>A0A9W8UQY0</accession>
<name>A0A9W8UQY0_AKAMU</name>
<dbReference type="KEGG" id="amus:LMH87_008365"/>
<comment type="caution">
    <text evidence="1">The sequence shown here is derived from an EMBL/GenBank/DDBJ whole genome shotgun (WGS) entry which is preliminary data.</text>
</comment>
<dbReference type="Gene3D" id="3.40.50.2300">
    <property type="match status" value="1"/>
</dbReference>
<sequence>MWRSSPAQRDTARIVYEFLRQTSYIRKLRWSSGAAMSLSPDTILQAVDLVKKAVEIYRRIQDLPAQMTALGRRLEQLGIFLGYLAGFVKAKPKTAYDGLLASQKGELEGIMKGIKSNVDSAYDLFERYEKGILSRRHDIHFRFKWAAQVWFSLAENTPEKVGALVESIDNDCTFLNHYLALMNAQGIEHLINKDKKGVRSVSPLPRTDCTIIFVDPYNQGRSIIAAAWVYTFMACTLKAGAQWRIKHCHAAGFFVKSRSDCIDTIDGLEYKYKSFKKPFKDGAAMPERNARAALFESKQYDYPDKKLVEDKIASWRSRGVRSSIFKDYDYIVVFTNREHDNMTKLRNALIMQEGPSVAPRGKGKLLMLGAYLSPPAEILAPAEIPDAAQNKNGTKSRDHWNKAVAQLKLAIKVFLFEELKWVEPEDSSILQQ</sequence>
<proteinExistence type="predicted"/>
<protein>
    <submittedName>
        <fullName evidence="1">Uncharacterized protein</fullName>
    </submittedName>
</protein>
<evidence type="ECO:0000313" key="1">
    <source>
        <dbReference type="EMBL" id="KAJ4159465.1"/>
    </source>
</evidence>
<dbReference type="EMBL" id="JAJHUN010000005">
    <property type="protein sequence ID" value="KAJ4159465.1"/>
    <property type="molecule type" value="Genomic_DNA"/>
</dbReference>
<reference evidence="1" key="1">
    <citation type="journal article" date="2023" name="Access Microbiol">
        <title>De-novo genome assembly for Akanthomyces muscarius, a biocontrol agent of insect agricultural pests.</title>
        <authorList>
            <person name="Erdos Z."/>
            <person name="Studholme D.J."/>
            <person name="Raymond B."/>
            <person name="Sharma M."/>
        </authorList>
    </citation>
    <scope>NUCLEOTIDE SEQUENCE</scope>
    <source>
        <strain evidence="1">Ve6</strain>
    </source>
</reference>
<organism evidence="1 2">
    <name type="scientific">Akanthomyces muscarius</name>
    <name type="common">Entomopathogenic fungus</name>
    <name type="synonym">Lecanicillium muscarium</name>
    <dbReference type="NCBI Taxonomy" id="2231603"/>
    <lineage>
        <taxon>Eukaryota</taxon>
        <taxon>Fungi</taxon>
        <taxon>Dikarya</taxon>
        <taxon>Ascomycota</taxon>
        <taxon>Pezizomycotina</taxon>
        <taxon>Sordariomycetes</taxon>
        <taxon>Hypocreomycetidae</taxon>
        <taxon>Hypocreales</taxon>
        <taxon>Cordycipitaceae</taxon>
        <taxon>Akanthomyces</taxon>
    </lineage>
</organism>
<keyword evidence="2" id="KW-1185">Reference proteome</keyword>
<gene>
    <name evidence="1" type="ORF">LMH87_008365</name>
</gene>
<dbReference type="AlphaFoldDB" id="A0A9W8UQY0"/>
<evidence type="ECO:0000313" key="2">
    <source>
        <dbReference type="Proteomes" id="UP001144673"/>
    </source>
</evidence>